<dbReference type="PANTHER" id="PTHR43738">
    <property type="entry name" value="ABC TRANSPORTER, MEMBRANE PROTEIN"/>
    <property type="match status" value="1"/>
</dbReference>
<keyword evidence="2" id="KW-0813">Transport</keyword>
<reference evidence="9 10" key="1">
    <citation type="journal article" date="2020" name="ISME J.">
        <title>Comparative genomics reveals insights into cyanobacterial evolution and habitat adaptation.</title>
        <authorList>
            <person name="Chen M.Y."/>
            <person name="Teng W.K."/>
            <person name="Zhao L."/>
            <person name="Hu C.X."/>
            <person name="Zhou Y.K."/>
            <person name="Han B.P."/>
            <person name="Song L.R."/>
            <person name="Shu W.S."/>
        </authorList>
    </citation>
    <scope>NUCLEOTIDE SEQUENCE [LARGE SCALE GENOMIC DNA]</scope>
    <source>
        <strain evidence="9 10">FACHB-252</strain>
    </source>
</reference>
<evidence type="ECO:0000256" key="7">
    <source>
        <dbReference type="SAM" id="Phobius"/>
    </source>
</evidence>
<dbReference type="EMBL" id="JACJTC010000024">
    <property type="protein sequence ID" value="MBD2615184.1"/>
    <property type="molecule type" value="Genomic_DNA"/>
</dbReference>
<comment type="caution">
    <text evidence="9">The sequence shown here is derived from an EMBL/GenBank/DDBJ whole genome shotgun (WGS) entry which is preliminary data.</text>
</comment>
<keyword evidence="4 7" id="KW-0812">Transmembrane</keyword>
<evidence type="ECO:0000256" key="5">
    <source>
        <dbReference type="ARBA" id="ARBA00022989"/>
    </source>
</evidence>
<dbReference type="PIRSF" id="PIRSF031773">
    <property type="entry name" value="DevC"/>
    <property type="match status" value="1"/>
</dbReference>
<feature type="transmembrane region" description="Helical" evidence="7">
    <location>
        <begin position="20"/>
        <end position="39"/>
    </location>
</feature>
<organism evidence="9 10">
    <name type="scientific">Nostoc punctiforme FACHB-252</name>
    <dbReference type="NCBI Taxonomy" id="1357509"/>
    <lineage>
        <taxon>Bacteria</taxon>
        <taxon>Bacillati</taxon>
        <taxon>Cyanobacteriota</taxon>
        <taxon>Cyanophyceae</taxon>
        <taxon>Nostocales</taxon>
        <taxon>Nostocaceae</taxon>
        <taxon>Nostoc</taxon>
    </lineage>
</organism>
<dbReference type="Pfam" id="PF02687">
    <property type="entry name" value="FtsX"/>
    <property type="match status" value="1"/>
</dbReference>
<proteinExistence type="predicted"/>
<accession>A0ABR8HH85</accession>
<evidence type="ECO:0000256" key="3">
    <source>
        <dbReference type="ARBA" id="ARBA00022475"/>
    </source>
</evidence>
<keyword evidence="10" id="KW-1185">Reference proteome</keyword>
<dbReference type="PANTHER" id="PTHR43738:SF1">
    <property type="entry name" value="HEMIN TRANSPORT SYSTEM PERMEASE PROTEIN HRTB-RELATED"/>
    <property type="match status" value="1"/>
</dbReference>
<comment type="subcellular location">
    <subcellularLocation>
        <location evidence="1">Cell membrane</location>
        <topology evidence="1">Multi-pass membrane protein</topology>
    </subcellularLocation>
</comment>
<evidence type="ECO:0000256" key="6">
    <source>
        <dbReference type="ARBA" id="ARBA00023136"/>
    </source>
</evidence>
<name>A0ABR8HH85_NOSPU</name>
<evidence type="ECO:0000256" key="1">
    <source>
        <dbReference type="ARBA" id="ARBA00004651"/>
    </source>
</evidence>
<evidence type="ECO:0000313" key="10">
    <source>
        <dbReference type="Proteomes" id="UP000606396"/>
    </source>
</evidence>
<evidence type="ECO:0000256" key="4">
    <source>
        <dbReference type="ARBA" id="ARBA00022692"/>
    </source>
</evidence>
<feature type="transmembrane region" description="Helical" evidence="7">
    <location>
        <begin position="269"/>
        <end position="292"/>
    </location>
</feature>
<evidence type="ECO:0000256" key="2">
    <source>
        <dbReference type="ARBA" id="ARBA00022448"/>
    </source>
</evidence>
<evidence type="ECO:0000313" key="9">
    <source>
        <dbReference type="EMBL" id="MBD2615184.1"/>
    </source>
</evidence>
<protein>
    <submittedName>
        <fullName evidence="9">FtsX-like permease family protein</fullName>
    </submittedName>
</protein>
<feature type="domain" description="ABC3 transporter permease C-terminal" evidence="8">
    <location>
        <begin position="274"/>
        <end position="386"/>
    </location>
</feature>
<keyword evidence="5 7" id="KW-1133">Transmembrane helix</keyword>
<dbReference type="Proteomes" id="UP000606396">
    <property type="component" value="Unassembled WGS sequence"/>
</dbReference>
<dbReference type="InterPro" id="IPR051125">
    <property type="entry name" value="ABC-4/HrtB_transporter"/>
</dbReference>
<feature type="transmembrane region" description="Helical" evidence="7">
    <location>
        <begin position="313"/>
        <end position="339"/>
    </location>
</feature>
<gene>
    <name evidence="9" type="ORF">H6G94_28695</name>
</gene>
<evidence type="ECO:0000259" key="8">
    <source>
        <dbReference type="Pfam" id="PF02687"/>
    </source>
</evidence>
<keyword evidence="6 7" id="KW-0472">Membrane</keyword>
<sequence length="393" mass="44056">MILNISLAWLQLARQKARFFVASTGIAFIAVMMFIQVGFQDALYTSATQLHNNLKGDLFIISNQYQSLTFNQSFPRWYLYQILGCDGIESVNPLYMQFAKLKNLTNGIKFPIYVLGFDPNQQILRLPDIQKNHKLLQLPNIVLFDSKSRSQFGPIPQDFELGKPVTLEIFNYTSPIGYKVKVGGLFSLGPSFGVDGNLIVSASTFFQIFEGRSAQNVDIGSINLKPDANPQKVLAILSAKLPKDVIVITRQDFINLEKNYWTLRAPIGFVFQLMVTMVFVVGVVVVYQILYSNIASHLVEYATLKAMGFKNQYLLIVVFQQALILASFGYIPGFAISIGLYDVAKSVTNLPITMSLDKAAMVLFFIILMCLASGFISTKKLRKIDPADFFSHL</sequence>
<dbReference type="NCBIfam" id="TIGR01185">
    <property type="entry name" value="devC"/>
    <property type="match status" value="1"/>
</dbReference>
<dbReference type="InterPro" id="IPR005891">
    <property type="entry name" value="DevC"/>
</dbReference>
<dbReference type="RefSeq" id="WP_190951954.1">
    <property type="nucleotide sequence ID" value="NZ_JACJTC010000024.1"/>
</dbReference>
<feature type="transmembrane region" description="Helical" evidence="7">
    <location>
        <begin position="359"/>
        <end position="376"/>
    </location>
</feature>
<dbReference type="InterPro" id="IPR003838">
    <property type="entry name" value="ABC3_permease_C"/>
</dbReference>
<keyword evidence="3" id="KW-1003">Cell membrane</keyword>